<name>A0A0E0ELB6_9ORYZ</name>
<feature type="domain" description="DUF4216" evidence="3">
    <location>
        <begin position="833"/>
        <end position="899"/>
    </location>
</feature>
<keyword evidence="6" id="KW-1185">Reference proteome</keyword>
<dbReference type="Pfam" id="PF13963">
    <property type="entry name" value="Transpos_assoc"/>
    <property type="match status" value="1"/>
</dbReference>
<dbReference type="InterPro" id="IPR005162">
    <property type="entry name" value="Retrotrans_gag_dom"/>
</dbReference>
<dbReference type="AlphaFoldDB" id="A0A0E0ELB6"/>
<evidence type="ECO:0000313" key="6">
    <source>
        <dbReference type="Proteomes" id="UP000008021"/>
    </source>
</evidence>
<dbReference type="Pfam" id="PF02992">
    <property type="entry name" value="Transposase_21"/>
    <property type="match status" value="1"/>
</dbReference>
<dbReference type="Gramene" id="OMERI08G11780.1">
    <property type="protein sequence ID" value="OMERI08G11780.1"/>
    <property type="gene ID" value="OMERI08G11780"/>
</dbReference>
<protein>
    <submittedName>
        <fullName evidence="5">Uncharacterized protein</fullName>
    </submittedName>
</protein>
<dbReference type="InterPro" id="IPR029480">
    <property type="entry name" value="Transpos_assoc"/>
</dbReference>
<dbReference type="Pfam" id="PF13952">
    <property type="entry name" value="DUF4216"/>
    <property type="match status" value="1"/>
</dbReference>
<feature type="domain" description="Transposase-associated" evidence="4">
    <location>
        <begin position="308"/>
        <end position="385"/>
    </location>
</feature>
<feature type="chain" id="PRO_5005431192" evidence="1">
    <location>
        <begin position="26"/>
        <end position="1254"/>
    </location>
</feature>
<feature type="signal peptide" evidence="1">
    <location>
        <begin position="1"/>
        <end position="25"/>
    </location>
</feature>
<feature type="domain" description="Retrotransposon gag" evidence="2">
    <location>
        <begin position="46"/>
        <end position="116"/>
    </location>
</feature>
<accession>A0A0E0ELB6</accession>
<dbReference type="Pfam" id="PF03732">
    <property type="entry name" value="Retrotrans_gag"/>
    <property type="match status" value="1"/>
</dbReference>
<reference evidence="5" key="1">
    <citation type="submission" date="2015-04" db="UniProtKB">
        <authorList>
            <consortium name="EnsemblPlants"/>
        </authorList>
    </citation>
    <scope>IDENTIFICATION</scope>
</reference>
<dbReference type="InterPro" id="IPR004242">
    <property type="entry name" value="Transposase_21"/>
</dbReference>
<evidence type="ECO:0000259" key="2">
    <source>
        <dbReference type="Pfam" id="PF03732"/>
    </source>
</evidence>
<evidence type="ECO:0000259" key="3">
    <source>
        <dbReference type="Pfam" id="PF13952"/>
    </source>
</evidence>
<dbReference type="PANTHER" id="PTHR10775:SF183">
    <property type="entry name" value="TRANSPOSON, EN_SPM-LIKE, TRANSPOSASE-ASSOCIATED DOMAIN PROTEIN-RELATED"/>
    <property type="match status" value="1"/>
</dbReference>
<dbReference type="STRING" id="40149.A0A0E0ELB6"/>
<dbReference type="HOGENOM" id="CLU_265517_0_0_1"/>
<organism evidence="5">
    <name type="scientific">Oryza meridionalis</name>
    <dbReference type="NCBI Taxonomy" id="40149"/>
    <lineage>
        <taxon>Eukaryota</taxon>
        <taxon>Viridiplantae</taxon>
        <taxon>Streptophyta</taxon>
        <taxon>Embryophyta</taxon>
        <taxon>Tracheophyta</taxon>
        <taxon>Spermatophyta</taxon>
        <taxon>Magnoliopsida</taxon>
        <taxon>Liliopsida</taxon>
        <taxon>Poales</taxon>
        <taxon>Poaceae</taxon>
        <taxon>BOP clade</taxon>
        <taxon>Oryzoideae</taxon>
        <taxon>Oryzeae</taxon>
        <taxon>Oryzinae</taxon>
        <taxon>Oryza</taxon>
    </lineage>
</organism>
<dbReference type="InterPro" id="IPR025312">
    <property type="entry name" value="DUF4216"/>
</dbReference>
<dbReference type="PANTHER" id="PTHR10775">
    <property type="entry name" value="OS08G0208400 PROTEIN"/>
    <property type="match status" value="1"/>
</dbReference>
<evidence type="ECO:0000313" key="5">
    <source>
        <dbReference type="EnsemblPlants" id="OMERI08G11780.1"/>
    </source>
</evidence>
<dbReference type="Proteomes" id="UP000008021">
    <property type="component" value="Chromosome 8"/>
</dbReference>
<keyword evidence="1" id="KW-0732">Signal</keyword>
<dbReference type="EnsemblPlants" id="OMERI08G11780.1">
    <property type="protein sequence ID" value="OMERI08G11780.1"/>
    <property type="gene ID" value="OMERI08G11780"/>
</dbReference>
<sequence length="1254" mass="144639">MNQPPVVPSLALLVWVALNISDTNKVTIIACPMILMLRLANDGILPTTWKELKVAMRDRFVPPSYLKDLSKKLMRLEQEDKSVQDYYGELQKGLMRCSIVEGTEDSICHFYMGLRREIQDIVDNKKVCPSQQAYVATADGYISTSDVEDDEVEEKKDGEQKDLSIAPCILEECLIDQAPIISEDEKKDNDNGAKTNQEVLAWAKEKRPSVTNAWMIKEVDWGPNQDLLQVYFYLTTTLLAFLYPPRLYRFFPPAISSHICPVFFCAESDSVIQIIGKLNTGDIPVFIKVKIEITMMVVIDCSNMAEDRSWMYTGCRKRGQYSDEWLAKTIDFVDRAFSRDSGGDPVLCPCNYCGNTRPQPRATMIKHLSKHGLRPDYNVWVYHGEVERDRNNVVRQCTQDEDREGEVDRMDDMIDDVRDAYLSVEEEEPEPTARAFYEMLFAANQPLHSHTQVSQLDAITRLLAIKSQFSVSIAGFYALLNVFGSLLPHGHKLPPNLYEAKKFLSSLSMPYEKIDVCPNNCMLFRKESADEKYCIKCGESRYVEVQGSDGEKKQLSVARKILRYLPFLPRLQRMYMSEPYAKQMTWHKYGHRYNPNKMVHPSDAEAWKKFDRDFPNFAAEARNVRVALATDGFNPFGMGALAYTSYGIFAGWCVHGKMSCPVCKASVQATWLQYGRKYSFFDCHRQFLPTNHSFRSDTNSFSSNIVVTNDPPHRLSGEEIHAQLDSRGEPSKRHIDNLLRNGARRGRPNFVSWFYQQSIHDMNMSDDLKQIAKGCHTRVKTYNTYDVNGYRFRTDKYEKGRPNATTINSGLLTIGLGENNETIEYYGYIEEIIELEFQGHRPLTLVLFKCHWFDPAKVKYTPRYGLVEVAHASVLPTYEPFVVAHQATQVYYVPCPCQSEEHLCNNWVAYKVQPIGRLPVPTDQDYDFVPNSEDVQFYQDDGLPSTFVIDLGEGLDMLRDNEGEINRDAEQVVNDKDLRFNGRDEPCWSWRHYELVPDNPKRWQQRLPSLLHRVEEDFWDSFSDVYCEARIQSVIDYHVLILKKPIERSEACGKYLTVAQYMKAKPWWAQKTPEAWKLCAELRWCNEEWIKKSCEGRVYREMMDGPAHCQGSASLDRFQKNMEKKEKRPVSIFEAYAEARKSGKDGEDYCTDRVKDKLEAYFGVLKEKHGARPDLMKEPIDGAAVHKAGGGKKHGRFLIANGNINTAEVLAEAQRCNFDLPNDERPHRRLRLDVDHVHRIEHLENQLQQEREDR</sequence>
<reference evidence="5" key="2">
    <citation type="submission" date="2018-05" db="EMBL/GenBank/DDBJ databases">
        <title>OmerRS3 (Oryza meridionalis Reference Sequence Version 3).</title>
        <authorList>
            <person name="Zhang J."/>
            <person name="Kudrna D."/>
            <person name="Lee S."/>
            <person name="Talag J."/>
            <person name="Welchert J."/>
            <person name="Wing R.A."/>
        </authorList>
    </citation>
    <scope>NUCLEOTIDE SEQUENCE [LARGE SCALE GENOMIC DNA]</scope>
    <source>
        <strain evidence="5">cv. OR44</strain>
    </source>
</reference>
<proteinExistence type="predicted"/>
<evidence type="ECO:0000256" key="1">
    <source>
        <dbReference type="SAM" id="SignalP"/>
    </source>
</evidence>
<evidence type="ECO:0000259" key="4">
    <source>
        <dbReference type="Pfam" id="PF13963"/>
    </source>
</evidence>